<accession>A0A1H3BCP7</accession>
<reference evidence="2" key="1">
    <citation type="submission" date="2016-10" db="EMBL/GenBank/DDBJ databases">
        <authorList>
            <person name="Varghese N."/>
            <person name="Submissions S."/>
        </authorList>
    </citation>
    <scope>NUCLEOTIDE SEQUENCE [LARGE SCALE GENOMIC DNA]</scope>
    <source>
        <strain evidence="2">CGMCC 4.3530</strain>
    </source>
</reference>
<name>A0A1H3BCP7_9PSEU</name>
<evidence type="ECO:0000313" key="2">
    <source>
        <dbReference type="Proteomes" id="UP000199529"/>
    </source>
</evidence>
<dbReference type="RefSeq" id="WP_177226432.1">
    <property type="nucleotide sequence ID" value="NZ_FNOK01000010.1"/>
</dbReference>
<sequence length="51" mass="5649">MNLIEVWGADQVGVRVSPGGTFNDIPDDDPAETFHYVAEGEEARPPHRLSR</sequence>
<evidence type="ECO:0000313" key="1">
    <source>
        <dbReference type="EMBL" id="SDX39790.1"/>
    </source>
</evidence>
<dbReference type="Gene3D" id="3.20.20.70">
    <property type="entry name" value="Aldolase class I"/>
    <property type="match status" value="1"/>
</dbReference>
<gene>
    <name evidence="1" type="ORF">SAMN05216215_1010150</name>
</gene>
<proteinExistence type="predicted"/>
<dbReference type="AlphaFoldDB" id="A0A1H3BCP7"/>
<protein>
    <submittedName>
        <fullName evidence="1">Uncharacterized protein</fullName>
    </submittedName>
</protein>
<keyword evidence="2" id="KW-1185">Reference proteome</keyword>
<organism evidence="1 2">
    <name type="scientific">Saccharopolyspora shandongensis</name>
    <dbReference type="NCBI Taxonomy" id="418495"/>
    <lineage>
        <taxon>Bacteria</taxon>
        <taxon>Bacillati</taxon>
        <taxon>Actinomycetota</taxon>
        <taxon>Actinomycetes</taxon>
        <taxon>Pseudonocardiales</taxon>
        <taxon>Pseudonocardiaceae</taxon>
        <taxon>Saccharopolyspora</taxon>
    </lineage>
</organism>
<dbReference type="Proteomes" id="UP000199529">
    <property type="component" value="Unassembled WGS sequence"/>
</dbReference>
<dbReference type="InterPro" id="IPR013785">
    <property type="entry name" value="Aldolase_TIM"/>
</dbReference>
<dbReference type="STRING" id="418495.SAMN05216215_1010150"/>
<dbReference type="EMBL" id="FNOK01000010">
    <property type="protein sequence ID" value="SDX39790.1"/>
    <property type="molecule type" value="Genomic_DNA"/>
</dbReference>